<dbReference type="RefSeq" id="XP_002902302.1">
    <property type="nucleotide sequence ID" value="XM_002902256.1"/>
</dbReference>
<dbReference type="VEuPathDB" id="FungiDB:PITG_10522"/>
<dbReference type="Proteomes" id="UP000006643">
    <property type="component" value="Unassembled WGS sequence"/>
</dbReference>
<dbReference type="eggNOG" id="ENOG502RGKT">
    <property type="taxonomic scope" value="Eukaryota"/>
</dbReference>
<name>D0NFI5_PHYIT</name>
<evidence type="ECO:0000256" key="1">
    <source>
        <dbReference type="SAM" id="MobiDB-lite"/>
    </source>
</evidence>
<feature type="region of interest" description="Disordered" evidence="1">
    <location>
        <begin position="1"/>
        <end position="21"/>
    </location>
</feature>
<dbReference type="OrthoDB" id="91084at2759"/>
<evidence type="ECO:0000313" key="2">
    <source>
        <dbReference type="EMBL" id="EEY56974.1"/>
    </source>
</evidence>
<organism evidence="2 3">
    <name type="scientific">Phytophthora infestans (strain T30-4)</name>
    <name type="common">Potato late blight agent</name>
    <dbReference type="NCBI Taxonomy" id="403677"/>
    <lineage>
        <taxon>Eukaryota</taxon>
        <taxon>Sar</taxon>
        <taxon>Stramenopiles</taxon>
        <taxon>Oomycota</taxon>
        <taxon>Peronosporomycetes</taxon>
        <taxon>Peronosporales</taxon>
        <taxon>Peronosporaceae</taxon>
        <taxon>Phytophthora</taxon>
    </lineage>
</organism>
<dbReference type="AlphaFoldDB" id="D0NFI5"/>
<dbReference type="InterPro" id="IPR036361">
    <property type="entry name" value="SAP_dom_sf"/>
</dbReference>
<dbReference type="HOGENOM" id="CLU_988539_0_0_1"/>
<dbReference type="InParanoid" id="D0NFI5"/>
<protein>
    <submittedName>
        <fullName evidence="2">Uncharacterized protein</fullName>
    </submittedName>
</protein>
<evidence type="ECO:0000313" key="3">
    <source>
        <dbReference type="Proteomes" id="UP000006643"/>
    </source>
</evidence>
<dbReference type="EMBL" id="DS028135">
    <property type="protein sequence ID" value="EEY56974.1"/>
    <property type="molecule type" value="Genomic_DNA"/>
</dbReference>
<dbReference type="Gene3D" id="1.10.720.30">
    <property type="entry name" value="SAP domain"/>
    <property type="match status" value="1"/>
</dbReference>
<keyword evidence="3" id="KW-1185">Reference proteome</keyword>
<sequence length="282" mass="32137">MSSFTNVPSESAQKPQQGVQRHSLNQILEHSSHSVCSAAPSLAPYAFKDRYVCWFSQWRSTAASWSIVFFHPPSSESFQSLVARSQVEVELDKCDESEEEKSCNNGVSVDYSSWKADEVRKECTRRGLKVKGNLKKDERIMILMNHNMLQASIGSSTINSVSVVSDEFATRFSQSGDKPPRAALDTREVNDRSCFWADVQAAFATTYAEDHPVNLLHIEDDFFKDIDLSVTKVHSAKKLFEMWKDVNKHYIVAEKRFTTSGQHENEFKNFVRGRGYVLYLQK</sequence>
<gene>
    <name evidence="2" type="ORF">PITG_10522</name>
</gene>
<reference evidence="3" key="1">
    <citation type="journal article" date="2009" name="Nature">
        <title>Genome sequence and analysis of the Irish potato famine pathogen Phytophthora infestans.</title>
        <authorList>
            <consortium name="The Broad Institute Genome Sequencing Platform"/>
            <person name="Haas B.J."/>
            <person name="Kamoun S."/>
            <person name="Zody M.C."/>
            <person name="Jiang R.H."/>
            <person name="Handsaker R.E."/>
            <person name="Cano L.M."/>
            <person name="Grabherr M."/>
            <person name="Kodira C.D."/>
            <person name="Raffaele S."/>
            <person name="Torto-Alalibo T."/>
            <person name="Bozkurt T.O."/>
            <person name="Ah-Fong A.M."/>
            <person name="Alvarado L."/>
            <person name="Anderson V.L."/>
            <person name="Armstrong M.R."/>
            <person name="Avrova A."/>
            <person name="Baxter L."/>
            <person name="Beynon J."/>
            <person name="Boevink P.C."/>
            <person name="Bollmann S.R."/>
            <person name="Bos J.I."/>
            <person name="Bulone V."/>
            <person name="Cai G."/>
            <person name="Cakir C."/>
            <person name="Carrington J.C."/>
            <person name="Chawner M."/>
            <person name="Conti L."/>
            <person name="Costanzo S."/>
            <person name="Ewan R."/>
            <person name="Fahlgren N."/>
            <person name="Fischbach M.A."/>
            <person name="Fugelstad J."/>
            <person name="Gilroy E.M."/>
            <person name="Gnerre S."/>
            <person name="Green P.J."/>
            <person name="Grenville-Briggs L.J."/>
            <person name="Griffith J."/>
            <person name="Grunwald N.J."/>
            <person name="Horn K."/>
            <person name="Horner N.R."/>
            <person name="Hu C.H."/>
            <person name="Huitema E."/>
            <person name="Jeong D.H."/>
            <person name="Jones A.M."/>
            <person name="Jones J.D."/>
            <person name="Jones R.W."/>
            <person name="Karlsson E.K."/>
            <person name="Kunjeti S.G."/>
            <person name="Lamour K."/>
            <person name="Liu Z."/>
            <person name="Ma L."/>
            <person name="Maclean D."/>
            <person name="Chibucos M.C."/>
            <person name="McDonald H."/>
            <person name="McWalters J."/>
            <person name="Meijer H.J."/>
            <person name="Morgan W."/>
            <person name="Morris P.F."/>
            <person name="Munro C.A."/>
            <person name="O'Neill K."/>
            <person name="Ospina-Giraldo M."/>
            <person name="Pinzon A."/>
            <person name="Pritchard L."/>
            <person name="Ramsahoye B."/>
            <person name="Ren Q."/>
            <person name="Restrepo S."/>
            <person name="Roy S."/>
            <person name="Sadanandom A."/>
            <person name="Savidor A."/>
            <person name="Schornack S."/>
            <person name="Schwartz D.C."/>
            <person name="Schumann U.D."/>
            <person name="Schwessinger B."/>
            <person name="Seyer L."/>
            <person name="Sharpe T."/>
            <person name="Silvar C."/>
            <person name="Song J."/>
            <person name="Studholme D.J."/>
            <person name="Sykes S."/>
            <person name="Thines M."/>
            <person name="van de Vondervoort P.J."/>
            <person name="Phuntumart V."/>
            <person name="Wawra S."/>
            <person name="Weide R."/>
            <person name="Win J."/>
            <person name="Young C."/>
            <person name="Zhou S."/>
            <person name="Fry W."/>
            <person name="Meyers B.C."/>
            <person name="van West P."/>
            <person name="Ristaino J."/>
            <person name="Govers F."/>
            <person name="Birch P.R."/>
            <person name="Whisson S.C."/>
            <person name="Judelson H.S."/>
            <person name="Nusbaum C."/>
        </authorList>
    </citation>
    <scope>NUCLEOTIDE SEQUENCE [LARGE SCALE GENOMIC DNA]</scope>
    <source>
        <strain evidence="3">T30-4</strain>
    </source>
</reference>
<accession>D0NFI5</accession>
<dbReference type="GeneID" id="9474361"/>
<dbReference type="KEGG" id="pif:PITG_10522"/>
<proteinExistence type="predicted"/>